<dbReference type="Proteomes" id="UP000283341">
    <property type="component" value="Unassembled WGS sequence"/>
</dbReference>
<evidence type="ECO:0000313" key="2">
    <source>
        <dbReference type="Proteomes" id="UP000283341"/>
    </source>
</evidence>
<name>A0A412I954_9BACE</name>
<dbReference type="RefSeq" id="WP_118403623.1">
    <property type="nucleotide sequence ID" value="NZ_JADNFX010000036.1"/>
</dbReference>
<protein>
    <submittedName>
        <fullName evidence="1">Uncharacterized protein</fullName>
    </submittedName>
</protein>
<dbReference type="AlphaFoldDB" id="A0A412I954"/>
<dbReference type="EMBL" id="QRVJ01000028">
    <property type="protein sequence ID" value="RGS33563.1"/>
    <property type="molecule type" value="Genomic_DNA"/>
</dbReference>
<gene>
    <name evidence="1" type="ORF">DWX97_21790</name>
</gene>
<accession>A0A412I954</accession>
<proteinExistence type="predicted"/>
<comment type="caution">
    <text evidence="1">The sequence shown here is derived from an EMBL/GenBank/DDBJ whole genome shotgun (WGS) entry which is preliminary data.</text>
</comment>
<sequence>MQYLKYKGEFLSRNNTVCSVEIYREAAAAYDLIGKLQFPSDEPVVIEWAHSDKEESLCGSVADVTIISPGDRTYEDLYTITPGDITLKIYRNGSLYWSGTLDPEFYEEPYSSGSEYEVTLTFSDFGILNRMKFNMEGMQSMQDILNDALQRAKLGHCSPVRQYISTCMKGNAIPVTLSDLSLRADNFYDEDGEALSMYEVLEGMLQPLGLRMVQQAGEVYVYDLNALYQKVGTEQVRWESTDQHMGTDKVANNVKITFSPYSDARLLAGDLKYGGDKTENTGIQPDGSNCYKYLPNYKKPEDYDWDYSDISFLMYVGSKGTGTSSSSYKRYFEIAPILGGSKSTGVAYFFYTGYGSLSSGVPKPIGTPPSTRNDTPVIKTEKIYLPAIGADETAHSLLRLQLGILIDARYNPFSDADGDNEKGNYNAILNDAGYLYLPFRAVIYDNVGNVLCHYANKYETTKTYLEPHMKYTTGKWVDGAPAEWDEAVLAYYNTDDPGGTLQSLGWRTNRQTLMRNKKFIMRRPSWLKVNDGQYMAYPPVSGYLEISILTGMRTCKTFLWSSREDSNDIVLETDITSRVRWMLYKLPALSVVRTNSVFEEYSSDDVEYTGVLNENAKDNIKIDTICGTMEEVNPVARGAYHQTSTGLQITEMTRAGRTTQVEHLLIGTLYSQYAERKTVLSGTTRLTGGGLKSCTDANQEDKRFIVLQDVQDLIADERELKMVELRPDEYEEK</sequence>
<reference evidence="1 2" key="1">
    <citation type="submission" date="2018-08" db="EMBL/GenBank/DDBJ databases">
        <title>A genome reference for cultivated species of the human gut microbiota.</title>
        <authorList>
            <person name="Zou Y."/>
            <person name="Xue W."/>
            <person name="Luo G."/>
        </authorList>
    </citation>
    <scope>NUCLEOTIDE SEQUENCE [LARGE SCALE GENOMIC DNA]</scope>
    <source>
        <strain evidence="1 2">AF22-3AC</strain>
    </source>
</reference>
<evidence type="ECO:0000313" key="1">
    <source>
        <dbReference type="EMBL" id="RGS33563.1"/>
    </source>
</evidence>
<organism evidence="1 2">
    <name type="scientific">Bacteroides cellulosilyticus</name>
    <dbReference type="NCBI Taxonomy" id="246787"/>
    <lineage>
        <taxon>Bacteria</taxon>
        <taxon>Pseudomonadati</taxon>
        <taxon>Bacteroidota</taxon>
        <taxon>Bacteroidia</taxon>
        <taxon>Bacteroidales</taxon>
        <taxon>Bacteroidaceae</taxon>
        <taxon>Bacteroides</taxon>
    </lineage>
</organism>